<feature type="signal peptide" evidence="2">
    <location>
        <begin position="1"/>
        <end position="17"/>
    </location>
</feature>
<gene>
    <name evidence="3" type="ORF">Aory05_000481600</name>
</gene>
<reference evidence="3" key="1">
    <citation type="submission" date="2023-04" db="EMBL/GenBank/DDBJ databases">
        <title>Aspergillus oryzae var. brunneus NBRC 4377.</title>
        <authorList>
            <person name="Ichikawa N."/>
            <person name="Sato H."/>
            <person name="Tonouchi N."/>
        </authorList>
    </citation>
    <scope>NUCLEOTIDE SEQUENCE</scope>
    <source>
        <strain evidence="3">NBRC 4377</strain>
    </source>
</reference>
<dbReference type="EMBL" id="BSYB01000017">
    <property type="protein sequence ID" value="GMG45957.1"/>
    <property type="molecule type" value="Genomic_DNA"/>
</dbReference>
<keyword evidence="4" id="KW-1185">Reference proteome</keyword>
<dbReference type="PANTHER" id="PTHR33886">
    <property type="entry name" value="UNSATURATED RHAMNOGALACTURONAN HYDROLASE (EUROFUNG)"/>
    <property type="match status" value="1"/>
</dbReference>
<keyword evidence="1" id="KW-0378">Hydrolase</keyword>
<sequence length="356" mass="40163">MRSFIALLAATAGTTLASSNNYTEWMASSWLSKSVPVSRNYAYGVLYRGIELAHNKTNNAEYLDFIESQLSGVVSDSGELIDYNLTDKISLDDLRIGTNFLAAWAATGQEKFKLGADTLRRQIDITPRNEGGGLWHRDPTYPNQMWLDGIYMSTNFYALYTAWFDADNSTAWDDIMLQFDLIEEHCLREDGLLVHGFDYSKAAVWADPETGAAPLVWNRALGWYFMSLLDILDYFPKSHPGWETNLSRFQKLAQALKQAQDESGGWYLIMNDQYPSDPRNYIESSGSAMFTYGFLKGIRNGFLEESEYSQVADKGYKLLVDRFVSKNDNGTLNWEGTVEVGSLSSNGSFEVSPDVY</sequence>
<name>A0ABQ6KQA8_ASPOZ</name>
<dbReference type="InterPro" id="IPR008928">
    <property type="entry name" value="6-hairpin_glycosidase_sf"/>
</dbReference>
<evidence type="ECO:0000256" key="2">
    <source>
        <dbReference type="SAM" id="SignalP"/>
    </source>
</evidence>
<evidence type="ECO:0000256" key="1">
    <source>
        <dbReference type="ARBA" id="ARBA00022801"/>
    </source>
</evidence>
<evidence type="ECO:0000313" key="4">
    <source>
        <dbReference type="Proteomes" id="UP001165189"/>
    </source>
</evidence>
<protein>
    <submittedName>
        <fullName evidence="3">Unnamed protein product</fullName>
    </submittedName>
</protein>
<organism evidence="3 4">
    <name type="scientific">Aspergillus oryzae var. brunneus</name>
    <dbReference type="NCBI Taxonomy" id="332754"/>
    <lineage>
        <taxon>Eukaryota</taxon>
        <taxon>Fungi</taxon>
        <taxon>Dikarya</taxon>
        <taxon>Ascomycota</taxon>
        <taxon>Pezizomycotina</taxon>
        <taxon>Eurotiomycetes</taxon>
        <taxon>Eurotiomycetidae</taxon>
        <taxon>Eurotiales</taxon>
        <taxon>Aspergillaceae</taxon>
        <taxon>Aspergillus</taxon>
        <taxon>Aspergillus subgen. Circumdati</taxon>
    </lineage>
</organism>
<dbReference type="SUPFAM" id="SSF48208">
    <property type="entry name" value="Six-hairpin glycosidases"/>
    <property type="match status" value="1"/>
</dbReference>
<dbReference type="InterPro" id="IPR010905">
    <property type="entry name" value="Glyco_hydro_88"/>
</dbReference>
<keyword evidence="2" id="KW-0732">Signal</keyword>
<accession>A0ABQ6KQA8</accession>
<dbReference type="PANTHER" id="PTHR33886:SF9">
    <property type="entry name" value="UNSATURATED RHAMNOGALACTURONAN HYDROLASE (EUROFUNG)"/>
    <property type="match status" value="1"/>
</dbReference>
<proteinExistence type="predicted"/>
<dbReference type="InterPro" id="IPR052043">
    <property type="entry name" value="PolySaccharide_Degr_Enz"/>
</dbReference>
<dbReference type="Gene3D" id="1.50.10.10">
    <property type="match status" value="1"/>
</dbReference>
<dbReference type="Pfam" id="PF07470">
    <property type="entry name" value="Glyco_hydro_88"/>
    <property type="match status" value="1"/>
</dbReference>
<evidence type="ECO:0000313" key="3">
    <source>
        <dbReference type="EMBL" id="GMG45957.1"/>
    </source>
</evidence>
<dbReference type="Proteomes" id="UP001165189">
    <property type="component" value="Unassembled WGS sequence"/>
</dbReference>
<feature type="chain" id="PRO_5045710126" evidence="2">
    <location>
        <begin position="18"/>
        <end position="356"/>
    </location>
</feature>
<comment type="caution">
    <text evidence="3">The sequence shown here is derived from an EMBL/GenBank/DDBJ whole genome shotgun (WGS) entry which is preliminary data.</text>
</comment>
<dbReference type="InterPro" id="IPR012341">
    <property type="entry name" value="6hp_glycosidase-like_sf"/>
</dbReference>